<evidence type="ECO:0000313" key="1">
    <source>
        <dbReference type="EMBL" id="AFS79589.1"/>
    </source>
</evidence>
<sequence>MDTGSDDSDNNNINNIYLRERDENLKEYSYSNEFKFNIISDKKSKRVNIGEITGHFFDLSSINSERKTDNIINILNQYDDETFDICRNLCRETNCIKGSGNNIVHLDRFYIDSNYRGNGTGRETLHYFKDEISNLLKEDVRYIALFPDPITDDKNFDSLYDMDLKQRTNKIKKLKSFYSSLGFKEMKVKSDYMYLDLYSDYDNMRNYSN</sequence>
<dbReference type="Gene3D" id="3.40.630.30">
    <property type="match status" value="1"/>
</dbReference>
<accession>K0B276</accession>
<dbReference type="EMBL" id="CP003326">
    <property type="protein sequence ID" value="AFS79589.1"/>
    <property type="molecule type" value="Genomic_DNA"/>
</dbReference>
<dbReference type="Proteomes" id="UP000006094">
    <property type="component" value="Chromosome"/>
</dbReference>
<dbReference type="OrthoDB" id="1707541at2"/>
<dbReference type="InterPro" id="IPR016181">
    <property type="entry name" value="Acyl_CoA_acyltransferase"/>
</dbReference>
<dbReference type="SUPFAM" id="SSF55729">
    <property type="entry name" value="Acyl-CoA N-acyltransferases (Nat)"/>
    <property type="match status" value="1"/>
</dbReference>
<name>K0B276_GOTA9</name>
<dbReference type="eggNOG" id="ENOG5033XSE">
    <property type="taxonomic scope" value="Bacteria"/>
</dbReference>
<keyword evidence="2" id="KW-1185">Reference proteome</keyword>
<evidence type="ECO:0008006" key="3">
    <source>
        <dbReference type="Google" id="ProtNLM"/>
    </source>
</evidence>
<dbReference type="RefSeq" id="WP_014968723.1">
    <property type="nucleotide sequence ID" value="NC_018664.1"/>
</dbReference>
<reference evidence="1 2" key="1">
    <citation type="journal article" date="2012" name="PLoS ONE">
        <title>The purine-utilizing bacterium Clostridium acidurici 9a: a genome-guided metabolic reconsideration.</title>
        <authorList>
            <person name="Hartwich K."/>
            <person name="Poehlein A."/>
            <person name="Daniel R."/>
        </authorList>
    </citation>
    <scope>NUCLEOTIDE SEQUENCE [LARGE SCALE GENOMIC DNA]</scope>
    <source>
        <strain evidence="2">ATCC 7906 / DSM 604 / BCRC 14475 / CIP 104303 / KCTC 5404 / NCIMB 10678 / 9a</strain>
    </source>
</reference>
<dbReference type="KEGG" id="cad:Curi_c25940"/>
<gene>
    <name evidence="1" type="ordered locus">Curi_c25940</name>
</gene>
<dbReference type="HOGENOM" id="CLU_1313610_0_0_9"/>
<organism evidence="1 2">
    <name type="scientific">Gottschalkia acidurici (strain ATCC 7906 / DSM 604 / BCRC 14475 / CIP 104303 / KCTC 5404 / NCIMB 10678 / 9a)</name>
    <name type="common">Clostridium acidurici</name>
    <dbReference type="NCBI Taxonomy" id="1128398"/>
    <lineage>
        <taxon>Bacteria</taxon>
        <taxon>Bacillati</taxon>
        <taxon>Bacillota</taxon>
        <taxon>Tissierellia</taxon>
        <taxon>Tissierellales</taxon>
        <taxon>Gottschalkiaceae</taxon>
        <taxon>Gottschalkia</taxon>
    </lineage>
</organism>
<evidence type="ECO:0000313" key="2">
    <source>
        <dbReference type="Proteomes" id="UP000006094"/>
    </source>
</evidence>
<protein>
    <recommendedName>
        <fullName evidence="3">N-acetyltransferase domain-containing protein</fullName>
    </recommendedName>
</protein>
<dbReference type="AlphaFoldDB" id="K0B276"/>
<proteinExistence type="predicted"/>